<evidence type="ECO:0000313" key="14">
    <source>
        <dbReference type="EMBL" id="WVY97160.1"/>
    </source>
</evidence>
<dbReference type="FunFam" id="1.10.510.10:FF:000316">
    <property type="entry name" value="serine/threonine-protein kinase HT1"/>
    <property type="match status" value="1"/>
</dbReference>
<evidence type="ECO:0000313" key="15">
    <source>
        <dbReference type="Proteomes" id="UP001374535"/>
    </source>
</evidence>
<dbReference type="PROSITE" id="PS00108">
    <property type="entry name" value="PROTEIN_KINASE_ST"/>
    <property type="match status" value="1"/>
</dbReference>
<dbReference type="InterPro" id="IPR011009">
    <property type="entry name" value="Kinase-like_dom_sf"/>
</dbReference>
<keyword evidence="4" id="KW-0597">Phosphoprotein</keyword>
<evidence type="ECO:0000256" key="4">
    <source>
        <dbReference type="ARBA" id="ARBA00022553"/>
    </source>
</evidence>
<dbReference type="EC" id="2.7.11.1" evidence="2"/>
<dbReference type="FunFam" id="3.30.200.20:FF:000060">
    <property type="entry name" value="Serine/threonine-protein kinase isoform 1"/>
    <property type="match status" value="1"/>
</dbReference>
<keyword evidence="15" id="KW-1185">Reference proteome</keyword>
<dbReference type="InterPro" id="IPR000719">
    <property type="entry name" value="Prot_kinase_dom"/>
</dbReference>
<dbReference type="PANTHER" id="PTHR44329:SF128">
    <property type="entry name" value="SERINE_THREONINE-PROTEIN KINASE STY46"/>
    <property type="match status" value="1"/>
</dbReference>
<dbReference type="Gene3D" id="1.10.510.10">
    <property type="entry name" value="Transferase(Phosphotransferase) domain 1"/>
    <property type="match status" value="1"/>
</dbReference>
<protein>
    <recommendedName>
        <fullName evidence="2">non-specific serine/threonine protein kinase</fullName>
        <ecNumber evidence="2">2.7.11.1</ecNumber>
    </recommendedName>
</protein>
<comment type="similarity">
    <text evidence="1">Belongs to the protein kinase superfamily. TKL Ser/Thr protein kinase family. RAF subfamily.</text>
</comment>
<evidence type="ECO:0000256" key="9">
    <source>
        <dbReference type="ARBA" id="ARBA00047899"/>
    </source>
</evidence>
<keyword evidence="8" id="KW-0067">ATP-binding</keyword>
<evidence type="ECO:0000259" key="13">
    <source>
        <dbReference type="PROSITE" id="PS51671"/>
    </source>
</evidence>
<feature type="compositionally biased region" description="Low complexity" evidence="11">
    <location>
        <begin position="186"/>
        <end position="198"/>
    </location>
</feature>
<evidence type="ECO:0000256" key="8">
    <source>
        <dbReference type="ARBA" id="ARBA00022840"/>
    </source>
</evidence>
<dbReference type="PRINTS" id="PR00109">
    <property type="entry name" value="TYRKINASE"/>
</dbReference>
<feature type="compositionally biased region" description="Basic and acidic residues" evidence="11">
    <location>
        <begin position="614"/>
        <end position="623"/>
    </location>
</feature>
<comment type="catalytic activity">
    <reaction evidence="10">
        <text>L-seryl-[protein] + ATP = O-phospho-L-seryl-[protein] + ADP + H(+)</text>
        <dbReference type="Rhea" id="RHEA:17989"/>
        <dbReference type="Rhea" id="RHEA-COMP:9863"/>
        <dbReference type="Rhea" id="RHEA-COMP:11604"/>
        <dbReference type="ChEBI" id="CHEBI:15378"/>
        <dbReference type="ChEBI" id="CHEBI:29999"/>
        <dbReference type="ChEBI" id="CHEBI:30616"/>
        <dbReference type="ChEBI" id="CHEBI:83421"/>
        <dbReference type="ChEBI" id="CHEBI:456216"/>
        <dbReference type="EC" id="2.7.11.1"/>
    </reaction>
</comment>
<feature type="domain" description="Protein kinase" evidence="12">
    <location>
        <begin position="356"/>
        <end position="609"/>
    </location>
</feature>
<evidence type="ECO:0000256" key="1">
    <source>
        <dbReference type="ARBA" id="ARBA00010507"/>
    </source>
</evidence>
<evidence type="ECO:0000256" key="10">
    <source>
        <dbReference type="ARBA" id="ARBA00048679"/>
    </source>
</evidence>
<dbReference type="CDD" id="cd04928">
    <property type="entry name" value="ACT_TyrKc"/>
    <property type="match status" value="1"/>
</dbReference>
<sequence>MAMMVTEGNDSCGSGVQHHRTSSSSSSPAQTRQQRHKVEVYNEILRRLKDSGHEEAMQPGFNDQLWAHFNRLPTRSSPCILYSLLQILAANYVNSSFTILIRVSFVSLLELTFPACPESVRTGDTRYALDVNVERAADVLMHKRLLQLAHDPANRPSIAVRLVQVHPISDGNSADASELDDPGTESGQSSSKYSSRQSIHPPPAFGSSPNLEALALEANSSEDIEEEQSVHANVQYSRPMHEITISTDDKPKLLSQLTALLAEIGLNIQEAHAFSTTDGYSLDVFVVEGWPYEETEKLKAALEREVLKKIERQVRSSPQSVSSVDEPDQPKMKTELDHLTIPNDGTDVWEIDPKHLKYGTQIASGSYGELFKGVYCSQEVAIKVLKPEHVNSELQKEFAQEVYIMRKVRHKNVVQFIGACTKPPRLCIVTEFMSGGSVYDYLHKQRGFFKFPTLLKVAIDISKGMNYLHQHNIIHRDLKAANLLMDENCVVKVADFGVARVKAQSGVMTAETGTYRWMAPEVIEHKPYDHKADVFSFGIVLWELLTGKLPYEYLTPLQAAIGVVQKGLRPTIPKNTHPKFVELLERSWQQDPTLRPDFSEIIDILQQLVKEVGDGEDRHKEKSGGLLSVLRRGHH</sequence>
<reference evidence="14 15" key="1">
    <citation type="journal article" date="2023" name="Life. Sci Alliance">
        <title>Evolutionary insights into 3D genome organization and epigenetic landscape of Vigna mungo.</title>
        <authorList>
            <person name="Junaid A."/>
            <person name="Singh B."/>
            <person name="Bhatia S."/>
        </authorList>
    </citation>
    <scope>NUCLEOTIDE SEQUENCE [LARGE SCALE GENOMIC DNA]</scope>
    <source>
        <strain evidence="14">Urdbean</strain>
    </source>
</reference>
<keyword evidence="3" id="KW-0723">Serine/threonine-protein kinase</keyword>
<evidence type="ECO:0000256" key="6">
    <source>
        <dbReference type="ARBA" id="ARBA00022741"/>
    </source>
</evidence>
<dbReference type="SUPFAM" id="SSF55021">
    <property type="entry name" value="ACT-like"/>
    <property type="match status" value="1"/>
</dbReference>
<keyword evidence="6" id="KW-0547">Nucleotide-binding</keyword>
<name>A0AAQ3MU06_VIGMU</name>
<evidence type="ECO:0000256" key="11">
    <source>
        <dbReference type="SAM" id="MobiDB-lite"/>
    </source>
</evidence>
<dbReference type="InterPro" id="IPR008271">
    <property type="entry name" value="Ser/Thr_kinase_AS"/>
</dbReference>
<accession>A0AAQ3MU06</accession>
<dbReference type="PANTHER" id="PTHR44329">
    <property type="entry name" value="SERINE/THREONINE-PROTEIN KINASE TNNI3K-RELATED"/>
    <property type="match status" value="1"/>
</dbReference>
<proteinExistence type="inferred from homology"/>
<evidence type="ECO:0000256" key="3">
    <source>
        <dbReference type="ARBA" id="ARBA00022527"/>
    </source>
</evidence>
<dbReference type="CDD" id="cd13999">
    <property type="entry name" value="STKc_MAP3K-like"/>
    <property type="match status" value="1"/>
</dbReference>
<dbReference type="InterPro" id="IPR001245">
    <property type="entry name" value="Ser-Thr/Tyr_kinase_cat_dom"/>
</dbReference>
<dbReference type="EMBL" id="CP144692">
    <property type="protein sequence ID" value="WVY97160.1"/>
    <property type="molecule type" value="Genomic_DNA"/>
</dbReference>
<dbReference type="InterPro" id="IPR051681">
    <property type="entry name" value="Ser/Thr_Kinases-Pseudokinases"/>
</dbReference>
<feature type="region of interest" description="Disordered" evidence="11">
    <location>
        <begin position="614"/>
        <end position="635"/>
    </location>
</feature>
<dbReference type="Proteomes" id="UP001374535">
    <property type="component" value="Chromosome 9"/>
</dbReference>
<dbReference type="AlphaFoldDB" id="A0AAQ3MU06"/>
<dbReference type="GO" id="GO:0005524">
    <property type="term" value="F:ATP binding"/>
    <property type="evidence" value="ECO:0007669"/>
    <property type="project" value="UniProtKB-KW"/>
</dbReference>
<comment type="catalytic activity">
    <reaction evidence="9">
        <text>L-threonyl-[protein] + ATP = O-phospho-L-threonyl-[protein] + ADP + H(+)</text>
        <dbReference type="Rhea" id="RHEA:46608"/>
        <dbReference type="Rhea" id="RHEA-COMP:11060"/>
        <dbReference type="Rhea" id="RHEA-COMP:11605"/>
        <dbReference type="ChEBI" id="CHEBI:15378"/>
        <dbReference type="ChEBI" id="CHEBI:30013"/>
        <dbReference type="ChEBI" id="CHEBI:30616"/>
        <dbReference type="ChEBI" id="CHEBI:61977"/>
        <dbReference type="ChEBI" id="CHEBI:456216"/>
        <dbReference type="EC" id="2.7.11.1"/>
    </reaction>
</comment>
<feature type="domain" description="ACT" evidence="13">
    <location>
        <begin position="242"/>
        <end position="323"/>
    </location>
</feature>
<feature type="region of interest" description="Disordered" evidence="11">
    <location>
        <begin position="1"/>
        <end position="36"/>
    </location>
</feature>
<keyword evidence="5" id="KW-0808">Transferase</keyword>
<dbReference type="SUPFAM" id="SSF56112">
    <property type="entry name" value="Protein kinase-like (PK-like)"/>
    <property type="match status" value="1"/>
</dbReference>
<evidence type="ECO:0000256" key="5">
    <source>
        <dbReference type="ARBA" id="ARBA00022679"/>
    </source>
</evidence>
<dbReference type="InterPro" id="IPR045865">
    <property type="entry name" value="ACT-like_dom_sf"/>
</dbReference>
<evidence type="ECO:0000256" key="7">
    <source>
        <dbReference type="ARBA" id="ARBA00022777"/>
    </source>
</evidence>
<organism evidence="14 15">
    <name type="scientific">Vigna mungo</name>
    <name type="common">Black gram</name>
    <name type="synonym">Phaseolus mungo</name>
    <dbReference type="NCBI Taxonomy" id="3915"/>
    <lineage>
        <taxon>Eukaryota</taxon>
        <taxon>Viridiplantae</taxon>
        <taxon>Streptophyta</taxon>
        <taxon>Embryophyta</taxon>
        <taxon>Tracheophyta</taxon>
        <taxon>Spermatophyta</taxon>
        <taxon>Magnoliopsida</taxon>
        <taxon>eudicotyledons</taxon>
        <taxon>Gunneridae</taxon>
        <taxon>Pentapetalae</taxon>
        <taxon>rosids</taxon>
        <taxon>fabids</taxon>
        <taxon>Fabales</taxon>
        <taxon>Fabaceae</taxon>
        <taxon>Papilionoideae</taxon>
        <taxon>50 kb inversion clade</taxon>
        <taxon>NPAAA clade</taxon>
        <taxon>indigoferoid/millettioid clade</taxon>
        <taxon>Phaseoleae</taxon>
        <taxon>Vigna</taxon>
    </lineage>
</organism>
<dbReference type="InterPro" id="IPR002912">
    <property type="entry name" value="ACT_dom"/>
</dbReference>
<keyword evidence="7" id="KW-0418">Kinase</keyword>
<gene>
    <name evidence="14" type="ORF">V8G54_029311</name>
</gene>
<evidence type="ECO:0000259" key="12">
    <source>
        <dbReference type="PROSITE" id="PS50011"/>
    </source>
</evidence>
<feature type="region of interest" description="Disordered" evidence="11">
    <location>
        <begin position="171"/>
        <end position="209"/>
    </location>
</feature>
<dbReference type="Gene3D" id="3.30.200.20">
    <property type="entry name" value="Phosphorylase Kinase, domain 1"/>
    <property type="match status" value="1"/>
</dbReference>
<dbReference type="Pfam" id="PF07714">
    <property type="entry name" value="PK_Tyr_Ser-Thr"/>
    <property type="match status" value="1"/>
</dbReference>
<dbReference type="PROSITE" id="PS51671">
    <property type="entry name" value="ACT"/>
    <property type="match status" value="1"/>
</dbReference>
<dbReference type="SMART" id="SM00220">
    <property type="entry name" value="S_TKc"/>
    <property type="match status" value="1"/>
</dbReference>
<evidence type="ECO:0000256" key="2">
    <source>
        <dbReference type="ARBA" id="ARBA00012513"/>
    </source>
</evidence>
<dbReference type="PROSITE" id="PS50011">
    <property type="entry name" value="PROTEIN_KINASE_DOM"/>
    <property type="match status" value="1"/>
</dbReference>
<dbReference type="Gene3D" id="3.30.70.260">
    <property type="match status" value="1"/>
</dbReference>
<dbReference type="GO" id="GO:0004674">
    <property type="term" value="F:protein serine/threonine kinase activity"/>
    <property type="evidence" value="ECO:0007669"/>
    <property type="project" value="UniProtKB-KW"/>
</dbReference>